<keyword evidence="2" id="KW-1185">Reference proteome</keyword>
<gene>
    <name evidence="1" type="ORF">CC80DRAFT_201031</name>
</gene>
<name>A0A6A5UAP3_9PLEO</name>
<reference evidence="1" key="1">
    <citation type="journal article" date="2020" name="Stud. Mycol.">
        <title>101 Dothideomycetes genomes: a test case for predicting lifestyles and emergence of pathogens.</title>
        <authorList>
            <person name="Haridas S."/>
            <person name="Albert R."/>
            <person name="Binder M."/>
            <person name="Bloem J."/>
            <person name="Labutti K."/>
            <person name="Salamov A."/>
            <person name="Andreopoulos B."/>
            <person name="Baker S."/>
            <person name="Barry K."/>
            <person name="Bills G."/>
            <person name="Bluhm B."/>
            <person name="Cannon C."/>
            <person name="Castanera R."/>
            <person name="Culley D."/>
            <person name="Daum C."/>
            <person name="Ezra D."/>
            <person name="Gonzalez J."/>
            <person name="Henrissat B."/>
            <person name="Kuo A."/>
            <person name="Liang C."/>
            <person name="Lipzen A."/>
            <person name="Lutzoni F."/>
            <person name="Magnuson J."/>
            <person name="Mondo S."/>
            <person name="Nolan M."/>
            <person name="Ohm R."/>
            <person name="Pangilinan J."/>
            <person name="Park H.-J."/>
            <person name="Ramirez L."/>
            <person name="Alfaro M."/>
            <person name="Sun H."/>
            <person name="Tritt A."/>
            <person name="Yoshinaga Y."/>
            <person name="Zwiers L.-H."/>
            <person name="Turgeon B."/>
            <person name="Goodwin S."/>
            <person name="Spatafora J."/>
            <person name="Crous P."/>
            <person name="Grigoriev I."/>
        </authorList>
    </citation>
    <scope>NUCLEOTIDE SEQUENCE</scope>
    <source>
        <strain evidence="1">CBS 675.92</strain>
    </source>
</reference>
<dbReference type="AlphaFoldDB" id="A0A6A5UAP3"/>
<proteinExistence type="predicted"/>
<sequence>MCMRPTRPAAQCRAREGANADPSTVLYAAVCRCAIRGRLTMGGRGNTFISTNMLDETRARVFQAWCRGRSDWRRLLVMLCIGERGRCGQRSFDVAGKAIKRWNVLQAARGGYATLSSCIPSMPRHWSVFPPSCKSSRLRSRPAPKDGNTMANTTTSLSRDWSAASATDELYSSTECPARQFCIY</sequence>
<protein>
    <submittedName>
        <fullName evidence="1">Uncharacterized protein</fullName>
    </submittedName>
</protein>
<accession>A0A6A5UAP3</accession>
<evidence type="ECO:0000313" key="1">
    <source>
        <dbReference type="EMBL" id="KAF1961971.1"/>
    </source>
</evidence>
<dbReference type="Proteomes" id="UP000800035">
    <property type="component" value="Unassembled WGS sequence"/>
</dbReference>
<evidence type="ECO:0000313" key="2">
    <source>
        <dbReference type="Proteomes" id="UP000800035"/>
    </source>
</evidence>
<organism evidence="1 2">
    <name type="scientific">Byssothecium circinans</name>
    <dbReference type="NCBI Taxonomy" id="147558"/>
    <lineage>
        <taxon>Eukaryota</taxon>
        <taxon>Fungi</taxon>
        <taxon>Dikarya</taxon>
        <taxon>Ascomycota</taxon>
        <taxon>Pezizomycotina</taxon>
        <taxon>Dothideomycetes</taxon>
        <taxon>Pleosporomycetidae</taxon>
        <taxon>Pleosporales</taxon>
        <taxon>Massarineae</taxon>
        <taxon>Massarinaceae</taxon>
        <taxon>Byssothecium</taxon>
    </lineage>
</organism>
<dbReference type="EMBL" id="ML976980">
    <property type="protein sequence ID" value="KAF1961971.1"/>
    <property type="molecule type" value="Genomic_DNA"/>
</dbReference>